<dbReference type="PANTHER" id="PTHR30146:SF109">
    <property type="entry name" value="HTH-TYPE TRANSCRIPTIONAL REGULATOR GALS"/>
    <property type="match status" value="1"/>
</dbReference>
<dbReference type="CDD" id="cd01392">
    <property type="entry name" value="HTH_LacI"/>
    <property type="match status" value="1"/>
</dbReference>
<dbReference type="PROSITE" id="PS00356">
    <property type="entry name" value="HTH_LACI_1"/>
    <property type="match status" value="1"/>
</dbReference>
<dbReference type="Gene3D" id="3.40.50.2300">
    <property type="match status" value="2"/>
</dbReference>
<keyword evidence="2 5" id="KW-0238">DNA-binding</keyword>
<dbReference type="SUPFAM" id="SSF53822">
    <property type="entry name" value="Periplasmic binding protein-like I"/>
    <property type="match status" value="1"/>
</dbReference>
<name>A0A6M8UJV4_9GAMM</name>
<accession>A0A6M8UJV4</accession>
<keyword evidence="3" id="KW-0804">Transcription</keyword>
<proteinExistence type="predicted"/>
<dbReference type="KEGG" id="pmak:PMPD1_2197"/>
<evidence type="ECO:0000259" key="4">
    <source>
        <dbReference type="PROSITE" id="PS50932"/>
    </source>
</evidence>
<keyword evidence="1" id="KW-0805">Transcription regulation</keyword>
<dbReference type="EMBL" id="CP054212">
    <property type="protein sequence ID" value="QKJ87142.1"/>
    <property type="molecule type" value="Genomic_DNA"/>
</dbReference>
<evidence type="ECO:0000313" key="6">
    <source>
        <dbReference type="Proteomes" id="UP000505325"/>
    </source>
</evidence>
<evidence type="ECO:0000256" key="3">
    <source>
        <dbReference type="ARBA" id="ARBA00023163"/>
    </source>
</evidence>
<dbReference type="AlphaFoldDB" id="A0A6M8UJV4"/>
<dbReference type="Proteomes" id="UP000505325">
    <property type="component" value="Chromosome"/>
</dbReference>
<dbReference type="InterPro" id="IPR028082">
    <property type="entry name" value="Peripla_BP_I"/>
</dbReference>
<dbReference type="PROSITE" id="PS50932">
    <property type="entry name" value="HTH_LACI_2"/>
    <property type="match status" value="1"/>
</dbReference>
<evidence type="ECO:0000313" key="5">
    <source>
        <dbReference type="EMBL" id="QKJ87142.1"/>
    </source>
</evidence>
<dbReference type="Pfam" id="PF00356">
    <property type="entry name" value="LacI"/>
    <property type="match status" value="1"/>
</dbReference>
<gene>
    <name evidence="5" type="ORF">PMPD1_2197</name>
</gene>
<protein>
    <submittedName>
        <fullName evidence="5">LacI family DNA-binding transcriptional regulator</fullName>
    </submittedName>
</protein>
<reference evidence="5 6" key="1">
    <citation type="submission" date="2020-06" db="EMBL/GenBank/DDBJ databases">
        <title>Genome sequence of Paramixta manurensis strain PD-1.</title>
        <authorList>
            <person name="Lee C.W."/>
            <person name="Kim J."/>
        </authorList>
    </citation>
    <scope>NUCLEOTIDE SEQUENCE [LARGE SCALE GENOMIC DNA]</scope>
    <source>
        <strain evidence="5 6">PD-1</strain>
    </source>
</reference>
<dbReference type="SMART" id="SM00354">
    <property type="entry name" value="HTH_LACI"/>
    <property type="match status" value="1"/>
</dbReference>
<dbReference type="PANTHER" id="PTHR30146">
    <property type="entry name" value="LACI-RELATED TRANSCRIPTIONAL REPRESSOR"/>
    <property type="match status" value="1"/>
</dbReference>
<dbReference type="InterPro" id="IPR000843">
    <property type="entry name" value="HTH_LacI"/>
</dbReference>
<dbReference type="GO" id="GO:0003700">
    <property type="term" value="F:DNA-binding transcription factor activity"/>
    <property type="evidence" value="ECO:0007669"/>
    <property type="project" value="TreeGrafter"/>
</dbReference>
<dbReference type="SUPFAM" id="SSF47413">
    <property type="entry name" value="lambda repressor-like DNA-binding domains"/>
    <property type="match status" value="1"/>
</dbReference>
<organism evidence="5 6">
    <name type="scientific">Paramixta manurensis</name>
    <dbReference type="NCBI Taxonomy" id="2740817"/>
    <lineage>
        <taxon>Bacteria</taxon>
        <taxon>Pseudomonadati</taxon>
        <taxon>Pseudomonadota</taxon>
        <taxon>Gammaproteobacteria</taxon>
        <taxon>Enterobacterales</taxon>
        <taxon>Erwiniaceae</taxon>
        <taxon>Paramixta</taxon>
    </lineage>
</organism>
<dbReference type="GO" id="GO:0000976">
    <property type="term" value="F:transcription cis-regulatory region binding"/>
    <property type="evidence" value="ECO:0007669"/>
    <property type="project" value="TreeGrafter"/>
</dbReference>
<dbReference type="RefSeq" id="WP_173634106.1">
    <property type="nucleotide sequence ID" value="NZ_CP054212.1"/>
</dbReference>
<dbReference type="Pfam" id="PF13377">
    <property type="entry name" value="Peripla_BP_3"/>
    <property type="match status" value="1"/>
</dbReference>
<dbReference type="InterPro" id="IPR010982">
    <property type="entry name" value="Lambda_DNA-bd_dom_sf"/>
</dbReference>
<dbReference type="InterPro" id="IPR046335">
    <property type="entry name" value="LacI/GalR-like_sensor"/>
</dbReference>
<sequence length="352" mass="39123">MAKIKDIAQRAGVSLSAVSIALNGKPGLSVATRERILTLAHELNYQSASKKTHKGTLRFLKIALHGNTVNDAHQLFISGYIDGMLEQASQAGFTLEVVSYQGISVEDMVSRESRMPPVSGLVILGTEFEQHDFQPLRRLTTPFVIIDNVNDFLPYDFINMNNRSAVYKILQHFQRRGLTHIGLITSDAHTPNFKQREQAFIELISQTNLLFQPHDIIRVNSTRDDACRTMTQLLQDNHPLAEGYFCVNDIIASGCIKALKAHHIAVPERVSFIGFDDLPISAVMDPPLTTIQVFNSKIGAAAIEVLLKRLSAPPARASINVLICGELIRRESVRRNNEPLNTSAEAFGCNRR</sequence>
<evidence type="ECO:0000256" key="2">
    <source>
        <dbReference type="ARBA" id="ARBA00023125"/>
    </source>
</evidence>
<dbReference type="Gene3D" id="1.10.260.40">
    <property type="entry name" value="lambda repressor-like DNA-binding domains"/>
    <property type="match status" value="1"/>
</dbReference>
<evidence type="ECO:0000256" key="1">
    <source>
        <dbReference type="ARBA" id="ARBA00023015"/>
    </source>
</evidence>
<feature type="domain" description="HTH lacI-type" evidence="4">
    <location>
        <begin position="2"/>
        <end position="46"/>
    </location>
</feature>
<keyword evidence="6" id="KW-1185">Reference proteome</keyword>